<dbReference type="EMBL" id="UZAI01022305">
    <property type="protein sequence ID" value="VDP57693.1"/>
    <property type="molecule type" value="Genomic_DNA"/>
</dbReference>
<proteinExistence type="inferred from homology"/>
<keyword evidence="6" id="KW-0808">Transferase</keyword>
<keyword evidence="12" id="KW-0325">Glycoprotein</keyword>
<evidence type="ECO:0000256" key="7">
    <source>
        <dbReference type="ARBA" id="ARBA00022692"/>
    </source>
</evidence>
<evidence type="ECO:0000259" key="14">
    <source>
        <dbReference type="Pfam" id="PF15024"/>
    </source>
</evidence>
<comment type="similarity">
    <text evidence="3">Belongs to the glycosyltransferase 18 family.</text>
</comment>
<dbReference type="GO" id="GO:0000139">
    <property type="term" value="C:Golgi membrane"/>
    <property type="evidence" value="ECO:0007669"/>
    <property type="project" value="UniProtKB-SubCell"/>
</dbReference>
<evidence type="ECO:0000256" key="9">
    <source>
        <dbReference type="ARBA" id="ARBA00022989"/>
    </source>
</evidence>
<evidence type="ECO:0000313" key="15">
    <source>
        <dbReference type="EMBL" id="VDP57693.1"/>
    </source>
</evidence>
<dbReference type="Proteomes" id="UP000277204">
    <property type="component" value="Unassembled WGS sequence"/>
</dbReference>
<dbReference type="AlphaFoldDB" id="A0A3P8IIP8"/>
<accession>A0A3P8IIP8</accession>
<dbReference type="PANTHER" id="PTHR15075:SF2">
    <property type="entry name" value="ALPHA-1,6-MANNOSYLGLYCOPROTEIN 6-BETA-N-ACETYLGLUCOSAMINYLTRANSFERASE"/>
    <property type="match status" value="1"/>
</dbReference>
<evidence type="ECO:0000256" key="4">
    <source>
        <dbReference type="ARBA" id="ARBA00012671"/>
    </source>
</evidence>
<evidence type="ECO:0000256" key="13">
    <source>
        <dbReference type="ARBA" id="ARBA00048243"/>
    </source>
</evidence>
<evidence type="ECO:0000256" key="12">
    <source>
        <dbReference type="ARBA" id="ARBA00023180"/>
    </source>
</evidence>
<keyword evidence="9" id="KW-1133">Transmembrane helix</keyword>
<feature type="domain" description="Glycosyltransferase family 18 catalytic" evidence="14">
    <location>
        <begin position="1"/>
        <end position="73"/>
    </location>
</feature>
<keyword evidence="16" id="KW-1185">Reference proteome</keyword>
<keyword evidence="10" id="KW-0333">Golgi apparatus</keyword>
<comment type="subcellular location">
    <subcellularLocation>
        <location evidence="1">Golgi apparatus membrane</location>
        <topology evidence="1">Single-pass type II membrane protein</topology>
    </subcellularLocation>
</comment>
<dbReference type="GO" id="GO:0006487">
    <property type="term" value="P:protein N-linked glycosylation"/>
    <property type="evidence" value="ECO:0007669"/>
    <property type="project" value="TreeGrafter"/>
</dbReference>
<dbReference type="InterPro" id="IPR026116">
    <property type="entry name" value="GT18_cat"/>
</dbReference>
<keyword evidence="5" id="KW-0328">Glycosyltransferase</keyword>
<protein>
    <recommendedName>
        <fullName evidence="4">alpha-1,6-mannosyl-glycoprotein 6-beta-N-acetylglucosaminyltransferase</fullName>
        <ecNumber evidence="4">2.4.1.155</ecNumber>
    </recommendedName>
</protein>
<reference evidence="15 16" key="1">
    <citation type="submission" date="2018-11" db="EMBL/GenBank/DDBJ databases">
        <authorList>
            <consortium name="Pathogen Informatics"/>
        </authorList>
    </citation>
    <scope>NUCLEOTIDE SEQUENCE [LARGE SCALE GENOMIC DNA]</scope>
    <source>
        <strain evidence="15 16">Zambia</strain>
    </source>
</reference>
<evidence type="ECO:0000313" key="16">
    <source>
        <dbReference type="Proteomes" id="UP000277204"/>
    </source>
</evidence>
<dbReference type="EC" id="2.4.1.155" evidence="4"/>
<evidence type="ECO:0000256" key="2">
    <source>
        <dbReference type="ARBA" id="ARBA00004922"/>
    </source>
</evidence>
<comment type="catalytic activity">
    <reaction evidence="13">
        <text>N(4)-{beta-D-GlcNAc-(1-&gt;2)-[beta-D-GlcNAc-(1-&gt;4)]-alpha-D-Man-(1-&gt;3)-[beta-D-GlcNAc-(1-&gt;2)-alpha-D-Man-(1-&gt;6)]-beta-D-Man-(1-&gt;4)-beta-D-GlcNAc-(1-&gt;4)-beta-D-GlcNAc}-L-asparaginyl-[protein] + UDP-N-acetyl-alpha-D-glucosamine = N(4)-{beta-D-GlcNAc-(1-&gt;2)-[beta-D-GlcNAc-(1-&gt;4)]-alpha-D-Man-(1-&gt;3)-[beta-D-GlcNAc-(1-&gt;2)-[beta-D-GlcNAc-(1-&gt;6)]-alpha-D-Man-(1-&gt;6)]-beta-D-Man-(1-&gt;4)-beta-D-GlcNAc-(1-&gt;4)-beta-D-GlcNAc}-L-asparaginyl-[protein] + UDP + H(+)</text>
        <dbReference type="Rhea" id="RHEA:16921"/>
        <dbReference type="Rhea" id="RHEA-COMP:14374"/>
        <dbReference type="Rhea" id="RHEA-COMP:14377"/>
        <dbReference type="ChEBI" id="CHEBI:15378"/>
        <dbReference type="ChEBI" id="CHEBI:57705"/>
        <dbReference type="ChEBI" id="CHEBI:58223"/>
        <dbReference type="ChEBI" id="CHEBI:139507"/>
        <dbReference type="ChEBI" id="CHEBI:139510"/>
        <dbReference type="EC" id="2.4.1.155"/>
    </reaction>
</comment>
<keyword evidence="11" id="KW-0472">Membrane</keyword>
<sequence length="89" mass="10365">MDTFGTEAPYNRKAEKYGGLHLNLQQFYTFFPHSPDNTFLGFVTEISPFKSKSNQSLSKPIALIYGKQAYMWKVGFRLCNHNSFMRFAR</sequence>
<dbReference type="PANTHER" id="PTHR15075">
    <property type="entry name" value="ALPHA-MANNOSIDE BETA-1,6-N-ACETYLGLUCOSAMINYLTRANSFERASE"/>
    <property type="match status" value="1"/>
</dbReference>
<dbReference type="GO" id="GO:0030144">
    <property type="term" value="F:alpha-1,6-mannosylglycoprotein 6-beta-N-acetylglucosaminyltransferase activity"/>
    <property type="evidence" value="ECO:0007669"/>
    <property type="project" value="UniProtKB-EC"/>
</dbReference>
<evidence type="ECO:0000256" key="5">
    <source>
        <dbReference type="ARBA" id="ARBA00022676"/>
    </source>
</evidence>
<gene>
    <name evidence="15" type="ORF">SMRZ_LOCUS26001</name>
</gene>
<evidence type="ECO:0000256" key="3">
    <source>
        <dbReference type="ARBA" id="ARBA00007477"/>
    </source>
</evidence>
<name>A0A3P8IIP8_9TREM</name>
<evidence type="ECO:0000256" key="10">
    <source>
        <dbReference type="ARBA" id="ARBA00023034"/>
    </source>
</evidence>
<keyword evidence="8" id="KW-0735">Signal-anchor</keyword>
<evidence type="ECO:0000256" key="1">
    <source>
        <dbReference type="ARBA" id="ARBA00004323"/>
    </source>
</evidence>
<dbReference type="Pfam" id="PF15024">
    <property type="entry name" value="Glyco_transf_18"/>
    <property type="match status" value="1"/>
</dbReference>
<dbReference type="InterPro" id="IPR052105">
    <property type="entry name" value="MGAT5_Glycosyltransferase"/>
</dbReference>
<keyword evidence="7" id="KW-0812">Transmembrane</keyword>
<evidence type="ECO:0000256" key="6">
    <source>
        <dbReference type="ARBA" id="ARBA00022679"/>
    </source>
</evidence>
<evidence type="ECO:0000256" key="8">
    <source>
        <dbReference type="ARBA" id="ARBA00022968"/>
    </source>
</evidence>
<comment type="pathway">
    <text evidence="2">Protein modification; protein glycosylation.</text>
</comment>
<organism evidence="15 16">
    <name type="scientific">Schistosoma margrebowiei</name>
    <dbReference type="NCBI Taxonomy" id="48269"/>
    <lineage>
        <taxon>Eukaryota</taxon>
        <taxon>Metazoa</taxon>
        <taxon>Spiralia</taxon>
        <taxon>Lophotrochozoa</taxon>
        <taxon>Platyhelminthes</taxon>
        <taxon>Trematoda</taxon>
        <taxon>Digenea</taxon>
        <taxon>Strigeidida</taxon>
        <taxon>Schistosomatoidea</taxon>
        <taxon>Schistosomatidae</taxon>
        <taxon>Schistosoma</taxon>
    </lineage>
</organism>
<evidence type="ECO:0000256" key="11">
    <source>
        <dbReference type="ARBA" id="ARBA00023136"/>
    </source>
</evidence>
<dbReference type="UniPathway" id="UPA00378"/>